<dbReference type="EMBL" id="CP102780">
    <property type="protein sequence ID" value="UVA77531.1"/>
    <property type="molecule type" value="Genomic_DNA"/>
</dbReference>
<dbReference type="InterPro" id="IPR011990">
    <property type="entry name" value="TPR-like_helical_dom_sf"/>
</dbReference>
<reference evidence="2" key="1">
    <citation type="submission" date="2022-08" db="EMBL/GenBank/DDBJ databases">
        <title>Multi-unit outbreak of Pandoraea commovens among non-cystic fibrosis intensive care patients from 2019 to 2021 in Berlin, Germany.</title>
        <authorList>
            <person name="Menzel P."/>
        </authorList>
    </citation>
    <scope>NUCLEOTIDE SEQUENCE</scope>
    <source>
        <strain evidence="2">LB-19-202-79</strain>
    </source>
</reference>
<accession>A0ABY5Q9U2</accession>
<dbReference type="Proteomes" id="UP001058980">
    <property type="component" value="Chromosome"/>
</dbReference>
<dbReference type="Gene3D" id="1.25.40.10">
    <property type="entry name" value="Tetratricopeptide repeat domain"/>
    <property type="match status" value="1"/>
</dbReference>
<evidence type="ECO:0000313" key="3">
    <source>
        <dbReference type="Proteomes" id="UP001058980"/>
    </source>
</evidence>
<proteinExistence type="predicted"/>
<evidence type="ECO:0008006" key="4">
    <source>
        <dbReference type="Google" id="ProtNLM"/>
    </source>
</evidence>
<organism evidence="2 3">
    <name type="scientific">Pandoraea commovens</name>
    <dbReference type="NCBI Taxonomy" id="2508289"/>
    <lineage>
        <taxon>Bacteria</taxon>
        <taxon>Pseudomonadati</taxon>
        <taxon>Pseudomonadota</taxon>
        <taxon>Betaproteobacteria</taxon>
        <taxon>Burkholderiales</taxon>
        <taxon>Burkholderiaceae</taxon>
        <taxon>Pandoraea</taxon>
    </lineage>
</organism>
<feature type="region of interest" description="Disordered" evidence="1">
    <location>
        <begin position="576"/>
        <end position="595"/>
    </location>
</feature>
<evidence type="ECO:0000313" key="2">
    <source>
        <dbReference type="EMBL" id="UVA77531.1"/>
    </source>
</evidence>
<gene>
    <name evidence="2" type="ORF">NTU39_15590</name>
</gene>
<name>A0ABY5Q9U2_9BURK</name>
<dbReference type="RefSeq" id="WP_257958008.1">
    <property type="nucleotide sequence ID" value="NZ_CP102780.1"/>
</dbReference>
<protein>
    <recommendedName>
        <fullName evidence="4">Tetratricopeptide repeat protein</fullName>
    </recommendedName>
</protein>
<evidence type="ECO:0000256" key="1">
    <source>
        <dbReference type="SAM" id="MobiDB-lite"/>
    </source>
</evidence>
<keyword evidence="3" id="KW-1185">Reference proteome</keyword>
<sequence length="595" mass="65265">MGLYGITGPISTALYSPSEGSRESSKDLIRAFDEEIRSYAGNSYALHRAVDRLVRKLIAPGVWDALGTRFQSGTEALSMVERLVIQHLSTSANGMDLVRSLRIVDELVTGASKVIRSLTPEVRSEMVSRWSDPERTSVYMTSNQVIAVEIPGTGFRCPVMCVGLSGRGWSLTQHEVTQLLTARLEDRSDGATALSLLPEVAEHQRYLTGHLWAALVGVDGSPLEGVDQAAVRGLALSLLNAFESVDVTPAIHEPLCAFFDRVGDDEGAARSYEQLAQTHERMGRHATPRKSDGLYLQAANCRSIAASYFEKAASLKAAAIQYREAGASFAKAHETSRALEHHELAAVTMSGAATLCDVESLLGGMREPRHGELARLCSLYERCAEIFAARDRRVSAALLHILAADYLVEHRPKRLGRDEVSALATHHRRRARDYFNAAELRGAPQDLRQLVWYSIERRLDELTSQQGLSGENYVVRFVDASDIISFHEFEATPGDAWVLMLTGERPNGVRIYDLVTAHTMRRLAPARRLTDVFVPGGERKWPHPILPRAFEAGDFIEGAGVIDMILSAPREPKAGAIPVSLSAPGEELRPPGASR</sequence>